<accession>A0A9P8YHQ5</accession>
<gene>
    <name evidence="2" type="ORF">B0I36DRAFT_11196</name>
</gene>
<keyword evidence="3" id="KW-1185">Reference proteome</keyword>
<feature type="region of interest" description="Disordered" evidence="1">
    <location>
        <begin position="158"/>
        <end position="190"/>
    </location>
</feature>
<evidence type="ECO:0000313" key="3">
    <source>
        <dbReference type="Proteomes" id="UP000756346"/>
    </source>
</evidence>
<evidence type="ECO:0000313" key="2">
    <source>
        <dbReference type="EMBL" id="KAH7040490.1"/>
    </source>
</evidence>
<dbReference type="EMBL" id="JAGTJQ010000001">
    <property type="protein sequence ID" value="KAH7040490.1"/>
    <property type="molecule type" value="Genomic_DNA"/>
</dbReference>
<dbReference type="Proteomes" id="UP000756346">
    <property type="component" value="Unassembled WGS sequence"/>
</dbReference>
<dbReference type="GeneID" id="70177446"/>
<name>A0A9P8YHQ5_9PEZI</name>
<dbReference type="AlphaFoldDB" id="A0A9P8YHQ5"/>
<evidence type="ECO:0000256" key="1">
    <source>
        <dbReference type="SAM" id="MobiDB-lite"/>
    </source>
</evidence>
<reference evidence="2" key="1">
    <citation type="journal article" date="2021" name="Nat. Commun.">
        <title>Genetic determinants of endophytism in the Arabidopsis root mycobiome.</title>
        <authorList>
            <person name="Mesny F."/>
            <person name="Miyauchi S."/>
            <person name="Thiergart T."/>
            <person name="Pickel B."/>
            <person name="Atanasova L."/>
            <person name="Karlsson M."/>
            <person name="Huettel B."/>
            <person name="Barry K.W."/>
            <person name="Haridas S."/>
            <person name="Chen C."/>
            <person name="Bauer D."/>
            <person name="Andreopoulos W."/>
            <person name="Pangilinan J."/>
            <person name="LaButti K."/>
            <person name="Riley R."/>
            <person name="Lipzen A."/>
            <person name="Clum A."/>
            <person name="Drula E."/>
            <person name="Henrissat B."/>
            <person name="Kohler A."/>
            <person name="Grigoriev I.V."/>
            <person name="Martin F.M."/>
            <person name="Hacquard S."/>
        </authorList>
    </citation>
    <scope>NUCLEOTIDE SEQUENCE</scope>
    <source>
        <strain evidence="2">MPI-CAGE-CH-0230</strain>
    </source>
</reference>
<organism evidence="2 3">
    <name type="scientific">Microdochium trichocladiopsis</name>
    <dbReference type="NCBI Taxonomy" id="1682393"/>
    <lineage>
        <taxon>Eukaryota</taxon>
        <taxon>Fungi</taxon>
        <taxon>Dikarya</taxon>
        <taxon>Ascomycota</taxon>
        <taxon>Pezizomycotina</taxon>
        <taxon>Sordariomycetes</taxon>
        <taxon>Xylariomycetidae</taxon>
        <taxon>Xylariales</taxon>
        <taxon>Microdochiaceae</taxon>
        <taxon>Microdochium</taxon>
    </lineage>
</organism>
<comment type="caution">
    <text evidence="2">The sequence shown here is derived from an EMBL/GenBank/DDBJ whole genome shotgun (WGS) entry which is preliminary data.</text>
</comment>
<protein>
    <submittedName>
        <fullName evidence="2">Uncharacterized protein</fullName>
    </submittedName>
</protein>
<sequence length="314" mass="35370">MHLWPARYSQLKLALPPDDDSAGFCKALWSRMYSLRDRAHILGLPSTACCLAPTCELGLAANGVYLTMMHLAVQTSDDLSILHNVSGFPTCDIDVEADKARQSTMNGRDVSHIAPRKCCMGDYKRQERCNTIKRPRSRPRLHHAEVLPYFRDNQAKVRADQSGARMRTSLDGCQTRRHGTHIHHDGQGQGNVGGSAELETPYAGVQGGLSSQARSWYFTPYPKGLSTQLLRRQVHATGCMRRCPYCPPQRHTIQLSFQACMSTHHHHTVAKPPKVFPLTPPPFAFANQPRFLRSSQSICLDYPFLFLFFISFLY</sequence>
<dbReference type="RefSeq" id="XP_046018545.1">
    <property type="nucleotide sequence ID" value="XM_046147900.1"/>
</dbReference>
<proteinExistence type="predicted"/>